<dbReference type="InterPro" id="IPR029044">
    <property type="entry name" value="Nucleotide-diphossugar_trans"/>
</dbReference>
<keyword evidence="2" id="KW-0808">Transferase</keyword>
<dbReference type="PANTHER" id="PTHR43685">
    <property type="entry name" value="GLYCOSYLTRANSFERASE"/>
    <property type="match status" value="1"/>
</dbReference>
<dbReference type="InterPro" id="IPR050834">
    <property type="entry name" value="Glycosyltransf_2"/>
</dbReference>
<name>A0A0G1K2Q2_9BACT</name>
<dbReference type="PANTHER" id="PTHR43685:SF2">
    <property type="entry name" value="GLYCOSYLTRANSFERASE 2-LIKE DOMAIN-CONTAINING PROTEIN"/>
    <property type="match status" value="1"/>
</dbReference>
<comment type="caution">
    <text evidence="2">The sequence shown here is derived from an EMBL/GenBank/DDBJ whole genome shotgun (WGS) entry which is preliminary data.</text>
</comment>
<organism evidence="2 3">
    <name type="scientific">Candidatus Giovannonibacteria bacterium GW2011_GWC2_44_8</name>
    <dbReference type="NCBI Taxonomy" id="1618657"/>
    <lineage>
        <taxon>Bacteria</taxon>
        <taxon>Candidatus Giovannoniibacteriota</taxon>
    </lineage>
</organism>
<dbReference type="SUPFAM" id="SSF53448">
    <property type="entry name" value="Nucleotide-diphospho-sugar transferases"/>
    <property type="match status" value="1"/>
</dbReference>
<proteinExistence type="predicted"/>
<evidence type="ECO:0000259" key="1">
    <source>
        <dbReference type="Pfam" id="PF00535"/>
    </source>
</evidence>
<evidence type="ECO:0000313" key="3">
    <source>
        <dbReference type="Proteomes" id="UP000034889"/>
    </source>
</evidence>
<dbReference type="CDD" id="cd00761">
    <property type="entry name" value="Glyco_tranf_GTA_type"/>
    <property type="match status" value="1"/>
</dbReference>
<feature type="domain" description="Glycosyltransferase 2-like" evidence="1">
    <location>
        <begin position="1"/>
        <end position="167"/>
    </location>
</feature>
<accession>A0A0G1K2Q2</accession>
<dbReference type="EMBL" id="LCJM01000031">
    <property type="protein sequence ID" value="KKT77890.1"/>
    <property type="molecule type" value="Genomic_DNA"/>
</dbReference>
<sequence>MATRNHAPSIKYALNSLLSQTYPNFELIILDGASTDDTQKICEEFAEKDNRVRYIRKETNGGFINDFGNVLKEGKGEYFMWAADDDWWHPTFVEKMVHALENSKKHDVAMSHFSERRTFEYNPESVTNIFEHNYTNANNFDVYKKMIKAKVNPIFFHGLYRREALNKLYRRMIPNCIDGFTIFNCEAALATNFYSVPEVLYSKYKNPEPITARHEFIKKTYEAGFPQTKYLLTMLSWLLTSPNIPIYRKPFIIPPWLKLAYKNKRKIVNEFV</sequence>
<dbReference type="Gene3D" id="3.90.550.10">
    <property type="entry name" value="Spore Coat Polysaccharide Biosynthesis Protein SpsA, Chain A"/>
    <property type="match status" value="1"/>
</dbReference>
<protein>
    <submittedName>
        <fullName evidence="2">Glycosyl transferase, family 2</fullName>
    </submittedName>
</protein>
<dbReference type="AlphaFoldDB" id="A0A0G1K2Q2"/>
<dbReference type="GO" id="GO:0016740">
    <property type="term" value="F:transferase activity"/>
    <property type="evidence" value="ECO:0007669"/>
    <property type="project" value="UniProtKB-KW"/>
</dbReference>
<dbReference type="InterPro" id="IPR001173">
    <property type="entry name" value="Glyco_trans_2-like"/>
</dbReference>
<dbReference type="Proteomes" id="UP000034889">
    <property type="component" value="Unassembled WGS sequence"/>
</dbReference>
<reference evidence="2 3" key="1">
    <citation type="journal article" date="2015" name="Nature">
        <title>rRNA introns, odd ribosomes, and small enigmatic genomes across a large radiation of phyla.</title>
        <authorList>
            <person name="Brown C.T."/>
            <person name="Hug L.A."/>
            <person name="Thomas B.C."/>
            <person name="Sharon I."/>
            <person name="Castelle C.J."/>
            <person name="Singh A."/>
            <person name="Wilkins M.J."/>
            <person name="Williams K.H."/>
            <person name="Banfield J.F."/>
        </authorList>
    </citation>
    <scope>NUCLEOTIDE SEQUENCE [LARGE SCALE GENOMIC DNA]</scope>
</reference>
<evidence type="ECO:0000313" key="2">
    <source>
        <dbReference type="EMBL" id="KKT77890.1"/>
    </source>
</evidence>
<dbReference type="Pfam" id="PF00535">
    <property type="entry name" value="Glycos_transf_2"/>
    <property type="match status" value="1"/>
</dbReference>
<gene>
    <name evidence="2" type="ORF">UW74_C0031G0005</name>
</gene>